<sequence>MNTLKSTLGVVAIAFITLTAVSCKDANKNEAPTPMVNQMHQESMTDDAEMAKPTFTDENTQAMFQHYIHIKTALVNSDAAEAQSGAQKLMEFTEDTALKSTLTQIADSEDLEAQRTAFSDLTEKMTLVVNASLTDGAVYQQFCPMAFNNKGGYWLSTESEIKNPYYGDRMLKCGKVTETLVGK</sequence>
<dbReference type="RefSeq" id="WP_147084994.1">
    <property type="nucleotide sequence ID" value="NZ_VORM01000001.1"/>
</dbReference>
<dbReference type="PROSITE" id="PS51257">
    <property type="entry name" value="PROKAR_LIPOPROTEIN"/>
    <property type="match status" value="1"/>
</dbReference>
<evidence type="ECO:0000313" key="2">
    <source>
        <dbReference type="EMBL" id="TXD90893.1"/>
    </source>
</evidence>
<dbReference type="OrthoDB" id="5513217at2"/>
<evidence type="ECO:0000313" key="3">
    <source>
        <dbReference type="Proteomes" id="UP000321578"/>
    </source>
</evidence>
<accession>A0A5C6ZQJ3</accession>
<dbReference type="Pfam" id="PF11827">
    <property type="entry name" value="DUF3347"/>
    <property type="match status" value="1"/>
</dbReference>
<evidence type="ECO:0000259" key="1">
    <source>
        <dbReference type="Pfam" id="PF11827"/>
    </source>
</evidence>
<comment type="caution">
    <text evidence="2">The sequence shown here is derived from an EMBL/GenBank/DDBJ whole genome shotgun (WGS) entry which is preliminary data.</text>
</comment>
<proteinExistence type="predicted"/>
<name>A0A5C6ZQJ3_9FLAO</name>
<protein>
    <submittedName>
        <fullName evidence="2">DUF3347 domain-containing protein</fullName>
    </submittedName>
</protein>
<organism evidence="2 3">
    <name type="scientific">Subsaximicrobium wynnwilliamsii</name>
    <dbReference type="NCBI Taxonomy" id="291179"/>
    <lineage>
        <taxon>Bacteria</taxon>
        <taxon>Pseudomonadati</taxon>
        <taxon>Bacteroidota</taxon>
        <taxon>Flavobacteriia</taxon>
        <taxon>Flavobacteriales</taxon>
        <taxon>Flavobacteriaceae</taxon>
        <taxon>Subsaximicrobium</taxon>
    </lineage>
</organism>
<dbReference type="EMBL" id="VORO01000002">
    <property type="protein sequence ID" value="TXD90893.1"/>
    <property type="molecule type" value="Genomic_DNA"/>
</dbReference>
<reference evidence="2 3" key="1">
    <citation type="submission" date="2019-08" db="EMBL/GenBank/DDBJ databases">
        <title>Genomes of Subsaximicrobium wynnwilliamsii strains.</title>
        <authorList>
            <person name="Bowman J.P."/>
        </authorList>
    </citation>
    <scope>NUCLEOTIDE SEQUENCE [LARGE SCALE GENOMIC DNA]</scope>
    <source>
        <strain evidence="2 3">2-80-2</strain>
    </source>
</reference>
<feature type="domain" description="DUF3347" evidence="1">
    <location>
        <begin position="64"/>
        <end position="131"/>
    </location>
</feature>
<gene>
    <name evidence="2" type="ORF">ESY86_02750</name>
</gene>
<keyword evidence="3" id="KW-1185">Reference proteome</keyword>
<dbReference type="InterPro" id="IPR021782">
    <property type="entry name" value="DUF3347"/>
</dbReference>
<dbReference type="Proteomes" id="UP000321578">
    <property type="component" value="Unassembled WGS sequence"/>
</dbReference>
<dbReference type="AlphaFoldDB" id="A0A5C6ZQJ3"/>